<sequence length="54" mass="5661">MTRLVFGGLATNLGVESTACVAGDLGYDLVFVEDAIAALTTAEHDMSVRLDFPS</sequence>
<evidence type="ECO:0000313" key="3">
    <source>
        <dbReference type="Proteomes" id="UP000301309"/>
    </source>
</evidence>
<accession>A0A4D4LFE6</accession>
<reference evidence="2 3" key="1">
    <citation type="journal article" date="2020" name="Int. J. Syst. Evol. Microbiol.">
        <title>Reclassification of Streptomyces castelarensis and Streptomyces sporoclivatus as later heterotypic synonyms of Streptomyces antimycoticus.</title>
        <authorList>
            <person name="Komaki H."/>
            <person name="Tamura T."/>
        </authorList>
    </citation>
    <scope>NUCLEOTIDE SEQUENCE [LARGE SCALE GENOMIC DNA]</scope>
    <source>
        <strain evidence="2 3">NBRC 13459</strain>
    </source>
</reference>
<dbReference type="Pfam" id="PF00857">
    <property type="entry name" value="Isochorismatase"/>
    <property type="match status" value="1"/>
</dbReference>
<gene>
    <name evidence="2" type="ORF">SVIO_109940</name>
</gene>
<protein>
    <recommendedName>
        <fullName evidence="1">Isochorismatase-like domain-containing protein</fullName>
    </recommendedName>
</protein>
<dbReference type="InterPro" id="IPR000868">
    <property type="entry name" value="Isochorismatase-like_dom"/>
</dbReference>
<name>A0A4D4LFE6_STRVO</name>
<organism evidence="2 3">
    <name type="scientific">Streptomyces violaceusniger</name>
    <dbReference type="NCBI Taxonomy" id="68280"/>
    <lineage>
        <taxon>Bacteria</taxon>
        <taxon>Bacillati</taxon>
        <taxon>Actinomycetota</taxon>
        <taxon>Actinomycetes</taxon>
        <taxon>Kitasatosporales</taxon>
        <taxon>Streptomycetaceae</taxon>
        <taxon>Streptomyces</taxon>
        <taxon>Streptomyces violaceusniger group</taxon>
    </lineage>
</organism>
<dbReference type="Proteomes" id="UP000301309">
    <property type="component" value="Unassembled WGS sequence"/>
</dbReference>
<dbReference type="AlphaFoldDB" id="A0A4D4LFE6"/>
<dbReference type="SUPFAM" id="SSF52499">
    <property type="entry name" value="Isochorismatase-like hydrolases"/>
    <property type="match status" value="1"/>
</dbReference>
<dbReference type="Gene3D" id="3.40.50.850">
    <property type="entry name" value="Isochorismatase-like"/>
    <property type="match status" value="1"/>
</dbReference>
<proteinExistence type="predicted"/>
<comment type="caution">
    <text evidence="2">The sequence shown here is derived from an EMBL/GenBank/DDBJ whole genome shotgun (WGS) entry which is preliminary data.</text>
</comment>
<dbReference type="InterPro" id="IPR036380">
    <property type="entry name" value="Isochorismatase-like_sf"/>
</dbReference>
<keyword evidence="3" id="KW-1185">Reference proteome</keyword>
<dbReference type="EMBL" id="BJHW01000002">
    <property type="protein sequence ID" value="GDY60371.1"/>
    <property type="molecule type" value="Genomic_DNA"/>
</dbReference>
<evidence type="ECO:0000313" key="2">
    <source>
        <dbReference type="EMBL" id="GDY60371.1"/>
    </source>
</evidence>
<evidence type="ECO:0000259" key="1">
    <source>
        <dbReference type="Pfam" id="PF00857"/>
    </source>
</evidence>
<feature type="domain" description="Isochorismatase-like" evidence="1">
    <location>
        <begin position="2"/>
        <end position="49"/>
    </location>
</feature>